<dbReference type="InterPro" id="IPR027417">
    <property type="entry name" value="P-loop_NTPase"/>
</dbReference>
<evidence type="ECO:0008006" key="2">
    <source>
        <dbReference type="Google" id="ProtNLM"/>
    </source>
</evidence>
<dbReference type="Gene3D" id="3.40.50.300">
    <property type="entry name" value="P-loop containing nucleotide triphosphate hydrolases"/>
    <property type="match status" value="1"/>
</dbReference>
<sequence length="143" mass="15961">MERSHDLKFNNNQNGKCLNKVLSYFSEKDTNLIVVIIGPSGSGKTLLAKRALIDGLFISPDDPIAGEKFIQSLSNKDIIVDDVVLFDMRNVLKYVLHSLASGRKVILTGRPEDESLYQKLLLNLPKEISPLFIKLAGENSLYL</sequence>
<geneLocation type="plasmid" evidence="1">
    <name>pENVA</name>
</geneLocation>
<reference evidence="1" key="1">
    <citation type="journal article" date="2014" name="Antimicrob. Agents Chemother.">
        <title>IncH-Type Plasmid Harboring blaCTX-M-15, blaDHA-1, and qnrB4 Genes Recovered from Animal Isolates.</title>
        <authorList>
            <person name="Schluter A."/>
            <person name="Nordmann P."/>
            <person name="Bonnin R.A."/>
            <person name="Millemann Y."/>
            <person name="Eikmeyer F.G."/>
            <person name="Wibberg D."/>
            <person name="Puhler A."/>
            <person name="Poirel L."/>
        </authorList>
    </citation>
    <scope>NUCLEOTIDE SEQUENCE [LARGE SCALE GENOMIC DNA]</scope>
    <source>
        <strain evidence="1">Kp15</strain>
        <plasmid evidence="1">pENVA</plasmid>
    </source>
</reference>
<organism evidence="1">
    <name type="scientific">Klebsiella pneumoniae</name>
    <dbReference type="NCBI Taxonomy" id="573"/>
    <lineage>
        <taxon>Bacteria</taxon>
        <taxon>Pseudomonadati</taxon>
        <taxon>Pseudomonadota</taxon>
        <taxon>Gammaproteobacteria</taxon>
        <taxon>Enterobacterales</taxon>
        <taxon>Enterobacteriaceae</taxon>
        <taxon>Klebsiella/Raoultella group</taxon>
        <taxon>Klebsiella</taxon>
        <taxon>Klebsiella pneumoniae complex</taxon>
    </lineage>
</organism>
<dbReference type="SUPFAM" id="SSF52540">
    <property type="entry name" value="P-loop containing nucleoside triphosphate hydrolases"/>
    <property type="match status" value="1"/>
</dbReference>
<gene>
    <name evidence="1" type="ORF">PENVA_0126</name>
</gene>
<dbReference type="AlphaFoldDB" id="A0A024HVA7"/>
<evidence type="ECO:0000313" key="1">
    <source>
        <dbReference type="EMBL" id="CDM79742.1"/>
    </source>
</evidence>
<accession>A0A024HVA7</accession>
<keyword evidence="1" id="KW-0614">Plasmid</keyword>
<proteinExistence type="predicted"/>
<dbReference type="EMBL" id="HG918041">
    <property type="protein sequence ID" value="CDM79742.1"/>
    <property type="molecule type" value="Genomic_DNA"/>
</dbReference>
<protein>
    <recommendedName>
        <fullName evidence="2">NB-ARC domain protein</fullName>
    </recommendedName>
</protein>
<name>A0A024HVA7_KLEPN</name>